<evidence type="ECO:0000256" key="1">
    <source>
        <dbReference type="ARBA" id="ARBA00010554"/>
    </source>
</evidence>
<dbReference type="InterPro" id="IPR003793">
    <property type="entry name" value="UPF0166"/>
</dbReference>
<dbReference type="GeneID" id="30583110"/>
<dbReference type="STRING" id="2177.BHR79_05060"/>
<gene>
    <name evidence="2" type="ORF">BHR79_05060</name>
    <name evidence="3" type="ORF">EFE40_09665</name>
    <name evidence="4" type="ORF">SAMN04515625_1360</name>
</gene>
<keyword evidence="5" id="KW-1185">Reference proteome</keyword>
<comment type="similarity">
    <text evidence="1">Belongs to the UPF0166 family.</text>
</comment>
<dbReference type="KEGG" id="mhaz:BHR79_05060"/>
<sequence>MQSKILTIYLSENDTYKGKSAHQAIIEFLLENDVAGATAIKGIEGYGVHSIIHKTSILRLGMDLPIIVQAVDEEEKLRNTLPELKKMIPDELIVMQDVEILAGEKRS</sequence>
<dbReference type="Gene3D" id="3.30.70.120">
    <property type="match status" value="1"/>
</dbReference>
<dbReference type="Proteomes" id="UP000186879">
    <property type="component" value="Chromosome"/>
</dbReference>
<dbReference type="AlphaFoldDB" id="A0A1L3Q244"/>
<evidence type="ECO:0000313" key="5">
    <source>
        <dbReference type="Proteomes" id="UP000186879"/>
    </source>
</evidence>
<evidence type="ECO:0000313" key="6">
    <source>
        <dbReference type="Proteomes" id="UP000198669"/>
    </source>
</evidence>
<dbReference type="PANTHER" id="PTHR35983">
    <property type="entry name" value="UPF0166 PROTEIN TM_0021"/>
    <property type="match status" value="1"/>
</dbReference>
<reference evidence="2 5" key="1">
    <citation type="submission" date="2016-10" db="EMBL/GenBank/DDBJ databases">
        <title>Methanohalophilus halophilus.</title>
        <authorList>
            <person name="L'haridon S."/>
        </authorList>
    </citation>
    <scope>NUCLEOTIDE SEQUENCE [LARGE SCALE GENOMIC DNA]</scope>
    <source>
        <strain evidence="2 5">Z-7982</strain>
    </source>
</reference>
<dbReference type="RefSeq" id="WP_072561359.1">
    <property type="nucleotide sequence ID" value="NZ_CP017921.1"/>
</dbReference>
<dbReference type="Proteomes" id="UP000267921">
    <property type="component" value="Unassembled WGS sequence"/>
</dbReference>
<accession>A0A1L3Q244</accession>
<evidence type="ECO:0000313" key="2">
    <source>
        <dbReference type="EMBL" id="APH38920.1"/>
    </source>
</evidence>
<evidence type="ECO:0000313" key="4">
    <source>
        <dbReference type="EMBL" id="SDW66671.1"/>
    </source>
</evidence>
<name>A0A1L3Q244_9EURY</name>
<dbReference type="SUPFAM" id="SSF54913">
    <property type="entry name" value="GlnB-like"/>
    <property type="match status" value="1"/>
</dbReference>
<protein>
    <submittedName>
        <fullName evidence="3">DUF190 domain-containing protein</fullName>
    </submittedName>
</protein>
<proteinExistence type="inferred from homology"/>
<dbReference type="Proteomes" id="UP000198669">
    <property type="component" value="Unassembled WGS sequence"/>
</dbReference>
<evidence type="ECO:0000313" key="7">
    <source>
        <dbReference type="Proteomes" id="UP000267921"/>
    </source>
</evidence>
<dbReference type="Pfam" id="PF02641">
    <property type="entry name" value="DUF190"/>
    <property type="match status" value="1"/>
</dbReference>
<evidence type="ECO:0000313" key="3">
    <source>
        <dbReference type="EMBL" id="RNI07453.1"/>
    </source>
</evidence>
<organism evidence="2 5">
    <name type="scientific">Methanohalophilus halophilus</name>
    <dbReference type="NCBI Taxonomy" id="2177"/>
    <lineage>
        <taxon>Archaea</taxon>
        <taxon>Methanobacteriati</taxon>
        <taxon>Methanobacteriota</taxon>
        <taxon>Stenosarchaea group</taxon>
        <taxon>Methanomicrobia</taxon>
        <taxon>Methanosarcinales</taxon>
        <taxon>Methanosarcinaceae</taxon>
        <taxon>Methanohalophilus</taxon>
    </lineage>
</organism>
<dbReference type="InterPro" id="IPR011322">
    <property type="entry name" value="N-reg_PII-like_a/b"/>
</dbReference>
<reference evidence="3 7" key="3">
    <citation type="submission" date="2018-10" db="EMBL/GenBank/DDBJ databases">
        <title>Cultivation of a novel Methanohalophilus strain from Kebrit Deep of the Red Sea and a genomic comparison of members of the genus Methanohalophilus.</title>
        <authorList>
            <person name="Guan Y."/>
            <person name="Ngugi D.K."/>
            <person name="Stingl U."/>
        </authorList>
    </citation>
    <scope>NUCLEOTIDE SEQUENCE [LARGE SCALE GENOMIC DNA]</scope>
    <source>
        <strain evidence="3 7">DSM 3094</strain>
    </source>
</reference>
<dbReference type="PANTHER" id="PTHR35983:SF1">
    <property type="entry name" value="UPF0166 PROTEIN TM_0021"/>
    <property type="match status" value="1"/>
</dbReference>
<dbReference type="EMBL" id="FNMU01000004">
    <property type="protein sequence ID" value="SDW66671.1"/>
    <property type="molecule type" value="Genomic_DNA"/>
</dbReference>
<dbReference type="InterPro" id="IPR015867">
    <property type="entry name" value="N-reg_PII/ATP_PRibTrfase_C"/>
</dbReference>
<dbReference type="EMBL" id="CP017921">
    <property type="protein sequence ID" value="APH38920.1"/>
    <property type="molecule type" value="Genomic_DNA"/>
</dbReference>
<reference evidence="4 6" key="2">
    <citation type="submission" date="2016-10" db="EMBL/GenBank/DDBJ databases">
        <authorList>
            <person name="de Groot N.N."/>
        </authorList>
    </citation>
    <scope>NUCLEOTIDE SEQUENCE [LARGE SCALE GENOMIC DNA]</scope>
    <source>
        <strain evidence="4 6">Z-7982</strain>
    </source>
</reference>
<dbReference type="EMBL" id="RJJG01000008">
    <property type="protein sequence ID" value="RNI07453.1"/>
    <property type="molecule type" value="Genomic_DNA"/>
</dbReference>
<dbReference type="OrthoDB" id="8505at2157"/>